<evidence type="ECO:0000256" key="1">
    <source>
        <dbReference type="ARBA" id="ARBA00002945"/>
    </source>
</evidence>
<keyword evidence="5" id="KW-0805">Transcription regulation</keyword>
<keyword evidence="8" id="KW-1185">Reference proteome</keyword>
<evidence type="ECO:0000256" key="3">
    <source>
        <dbReference type="ARBA" id="ARBA00019377"/>
    </source>
</evidence>
<dbReference type="InterPro" id="IPR015111">
    <property type="entry name" value="Regulatory_HutP"/>
</dbReference>
<dbReference type="AlphaFoldDB" id="A0A327JST5"/>
<dbReference type="OrthoDB" id="1724774at2"/>
<evidence type="ECO:0000313" key="8">
    <source>
        <dbReference type="Proteomes" id="UP000249299"/>
    </source>
</evidence>
<name>A0A327JST5_9HYPH</name>
<dbReference type="Gene3D" id="3.40.1510.10">
    <property type="entry name" value="Hut operon regulatory protein HutP"/>
    <property type="match status" value="1"/>
</dbReference>
<dbReference type="SUPFAM" id="SSF111064">
    <property type="entry name" value="Hut operon positive regulatory protein HutP"/>
    <property type="match status" value="1"/>
</dbReference>
<organism evidence="7 8">
    <name type="scientific">Rhodobium orientis</name>
    <dbReference type="NCBI Taxonomy" id="34017"/>
    <lineage>
        <taxon>Bacteria</taxon>
        <taxon>Pseudomonadati</taxon>
        <taxon>Pseudomonadota</taxon>
        <taxon>Alphaproteobacteria</taxon>
        <taxon>Hyphomicrobiales</taxon>
        <taxon>Rhodobiaceae</taxon>
        <taxon>Rhodobium</taxon>
    </lineage>
</organism>
<dbReference type="Proteomes" id="UP000249299">
    <property type="component" value="Unassembled WGS sequence"/>
</dbReference>
<dbReference type="Pfam" id="PF09021">
    <property type="entry name" value="HutP"/>
    <property type="match status" value="1"/>
</dbReference>
<evidence type="ECO:0000256" key="4">
    <source>
        <dbReference type="ARBA" id="ARBA00022884"/>
    </source>
</evidence>
<evidence type="ECO:0000313" key="7">
    <source>
        <dbReference type="EMBL" id="RAI28556.1"/>
    </source>
</evidence>
<reference evidence="7 8" key="1">
    <citation type="submission" date="2017-07" db="EMBL/GenBank/DDBJ databases">
        <title>Draft Genome Sequences of Select Purple Nonsulfur Bacteria.</title>
        <authorList>
            <person name="Lasarre B."/>
            <person name="Mckinlay J.B."/>
        </authorList>
    </citation>
    <scope>NUCLEOTIDE SEQUENCE [LARGE SCALE GENOMIC DNA]</scope>
    <source>
        <strain evidence="7 8">DSM 11290</strain>
    </source>
</reference>
<dbReference type="EMBL" id="NPEV01000009">
    <property type="protein sequence ID" value="RAI28556.1"/>
    <property type="molecule type" value="Genomic_DNA"/>
</dbReference>
<evidence type="ECO:0000256" key="6">
    <source>
        <dbReference type="ARBA" id="ARBA00023163"/>
    </source>
</evidence>
<keyword evidence="4" id="KW-0694">RNA-binding</keyword>
<sequence length="138" mass="15198">MDINPDRIGKVAIMAAISSREEEDLFKDYIYQNTHLRIGVTFVSGIRTDVVKSFIKSLVACALQSKVIRHRSNEIHGVIHAGLECLSGVSSHVAAESSMKLKIAMVSDGRWIAIAAHGESAFHPETNHERMGFGVMHL</sequence>
<comment type="function">
    <text evidence="1">Antiterminator that binds to cis-acting regulatory sequences on the mRNA in the presence of histidine, thereby suppressing transcription termination and activating the hut operon for histidine utilization.</text>
</comment>
<evidence type="ECO:0000256" key="2">
    <source>
        <dbReference type="ARBA" id="ARBA00009992"/>
    </source>
</evidence>
<comment type="similarity">
    <text evidence="2">Belongs to the HutP family.</text>
</comment>
<proteinExistence type="inferred from homology"/>
<evidence type="ECO:0000256" key="5">
    <source>
        <dbReference type="ARBA" id="ARBA00023015"/>
    </source>
</evidence>
<dbReference type="CDD" id="cd11640">
    <property type="entry name" value="HutP"/>
    <property type="match status" value="1"/>
</dbReference>
<dbReference type="GO" id="GO:0003723">
    <property type="term" value="F:RNA binding"/>
    <property type="evidence" value="ECO:0007669"/>
    <property type="project" value="UniProtKB-KW"/>
</dbReference>
<gene>
    <name evidence="7" type="ORF">CH339_06465</name>
</gene>
<keyword evidence="6" id="KW-0804">Transcription</keyword>
<dbReference type="RefSeq" id="WP_111433550.1">
    <property type="nucleotide sequence ID" value="NZ_JACIGG010000010.1"/>
</dbReference>
<protein>
    <recommendedName>
        <fullName evidence="3">Hut operon positive regulatory protein</fullName>
    </recommendedName>
</protein>
<comment type="caution">
    <text evidence="7">The sequence shown here is derived from an EMBL/GenBank/DDBJ whole genome shotgun (WGS) entry which is preliminary data.</text>
</comment>
<dbReference type="InterPro" id="IPR036482">
    <property type="entry name" value="Regulatory_HutP_sf"/>
</dbReference>
<accession>A0A327JST5</accession>